<keyword evidence="3" id="KW-1185">Reference proteome</keyword>
<evidence type="ECO:0000256" key="1">
    <source>
        <dbReference type="SAM" id="MobiDB-lite"/>
    </source>
</evidence>
<organism evidence="2 3">
    <name type="scientific">Planoprotostelium fungivorum</name>
    <dbReference type="NCBI Taxonomy" id="1890364"/>
    <lineage>
        <taxon>Eukaryota</taxon>
        <taxon>Amoebozoa</taxon>
        <taxon>Evosea</taxon>
        <taxon>Variosea</taxon>
        <taxon>Cavosteliida</taxon>
        <taxon>Cavosteliaceae</taxon>
        <taxon>Planoprotostelium</taxon>
    </lineage>
</organism>
<accession>A0A2P6NKV8</accession>
<name>A0A2P6NKV8_9EUKA</name>
<evidence type="ECO:0000313" key="3">
    <source>
        <dbReference type="Proteomes" id="UP000241769"/>
    </source>
</evidence>
<evidence type="ECO:0000313" key="2">
    <source>
        <dbReference type="EMBL" id="PRP84594.1"/>
    </source>
</evidence>
<feature type="compositionally biased region" description="Polar residues" evidence="1">
    <location>
        <begin position="37"/>
        <end position="59"/>
    </location>
</feature>
<proteinExistence type="predicted"/>
<dbReference type="Proteomes" id="UP000241769">
    <property type="component" value="Unassembled WGS sequence"/>
</dbReference>
<dbReference type="InParanoid" id="A0A2P6NKV8"/>
<feature type="region of interest" description="Disordered" evidence="1">
    <location>
        <begin position="37"/>
        <end position="79"/>
    </location>
</feature>
<dbReference type="AlphaFoldDB" id="A0A2P6NKV8"/>
<gene>
    <name evidence="2" type="ORF">PROFUN_09267</name>
</gene>
<comment type="caution">
    <text evidence="2">The sequence shown here is derived from an EMBL/GenBank/DDBJ whole genome shotgun (WGS) entry which is preliminary data.</text>
</comment>
<sequence>MRARNYSTVQRPDEKGGIPVTLRHRQIIFCSAHKAATTKNAPVHKNSTTTSDQEHTGSSPLWPLTGNPSKAKLLTAPTD</sequence>
<reference evidence="2 3" key="1">
    <citation type="journal article" date="2018" name="Genome Biol. Evol.">
        <title>Multiple Roots of Fruiting Body Formation in Amoebozoa.</title>
        <authorList>
            <person name="Hillmann F."/>
            <person name="Forbes G."/>
            <person name="Novohradska S."/>
            <person name="Ferling I."/>
            <person name="Riege K."/>
            <person name="Groth M."/>
            <person name="Westermann M."/>
            <person name="Marz M."/>
            <person name="Spaller T."/>
            <person name="Winckler T."/>
            <person name="Schaap P."/>
            <person name="Glockner G."/>
        </authorList>
    </citation>
    <scope>NUCLEOTIDE SEQUENCE [LARGE SCALE GENOMIC DNA]</scope>
    <source>
        <strain evidence="2 3">Jena</strain>
    </source>
</reference>
<dbReference type="EMBL" id="MDYQ01000060">
    <property type="protein sequence ID" value="PRP84594.1"/>
    <property type="molecule type" value="Genomic_DNA"/>
</dbReference>
<protein>
    <submittedName>
        <fullName evidence="2">Uncharacterized protein</fullName>
    </submittedName>
</protein>